<keyword evidence="3" id="KW-1185">Reference proteome</keyword>
<reference evidence="2 3" key="1">
    <citation type="journal article" date="2012" name="PLoS Pathog.">
        <title>Diverse lifestyles and strategies of plant pathogenesis encoded in the genomes of eighteen Dothideomycetes fungi.</title>
        <authorList>
            <person name="Ohm R.A."/>
            <person name="Feau N."/>
            <person name="Henrissat B."/>
            <person name="Schoch C.L."/>
            <person name="Horwitz B.A."/>
            <person name="Barry K.W."/>
            <person name="Condon B.J."/>
            <person name="Copeland A.C."/>
            <person name="Dhillon B."/>
            <person name="Glaser F."/>
            <person name="Hesse C.N."/>
            <person name="Kosti I."/>
            <person name="LaButti K."/>
            <person name="Lindquist E.A."/>
            <person name="Lucas S."/>
            <person name="Salamov A.A."/>
            <person name="Bradshaw R.E."/>
            <person name="Ciuffetti L."/>
            <person name="Hamelin R.C."/>
            <person name="Kema G.H.J."/>
            <person name="Lawrence C."/>
            <person name="Scott J.A."/>
            <person name="Spatafora J.W."/>
            <person name="Turgeon B.G."/>
            <person name="de Wit P.J.G.M."/>
            <person name="Zhong S."/>
            <person name="Goodwin S.B."/>
            <person name="Grigoriev I.V."/>
        </authorList>
    </citation>
    <scope>NUCLEOTIDE SEQUENCE [LARGE SCALE GENOMIC DNA]</scope>
    <source>
        <strain evidence="2 3">SO2202</strain>
    </source>
</reference>
<organism evidence="2 3">
    <name type="scientific">Sphaerulina musiva (strain SO2202)</name>
    <name type="common">Poplar stem canker fungus</name>
    <name type="synonym">Septoria musiva</name>
    <dbReference type="NCBI Taxonomy" id="692275"/>
    <lineage>
        <taxon>Eukaryota</taxon>
        <taxon>Fungi</taxon>
        <taxon>Dikarya</taxon>
        <taxon>Ascomycota</taxon>
        <taxon>Pezizomycotina</taxon>
        <taxon>Dothideomycetes</taxon>
        <taxon>Dothideomycetidae</taxon>
        <taxon>Mycosphaerellales</taxon>
        <taxon>Mycosphaerellaceae</taxon>
        <taxon>Sphaerulina</taxon>
    </lineage>
</organism>
<dbReference type="GeneID" id="27898784"/>
<dbReference type="AlphaFoldDB" id="M3CZG2"/>
<proteinExistence type="predicted"/>
<feature type="chain" id="PRO_5004032163" evidence="1">
    <location>
        <begin position="25"/>
        <end position="164"/>
    </location>
</feature>
<keyword evidence="1" id="KW-0732">Signal</keyword>
<evidence type="ECO:0000256" key="1">
    <source>
        <dbReference type="SAM" id="SignalP"/>
    </source>
</evidence>
<feature type="signal peptide" evidence="1">
    <location>
        <begin position="1"/>
        <end position="24"/>
    </location>
</feature>
<protein>
    <submittedName>
        <fullName evidence="2">Uncharacterized protein</fullName>
    </submittedName>
</protein>
<sequence length="164" mass="18282">MPFATNGGWFMVVAMWLWTGPVLGAQDPGPGQFTNHKRTSMWVSIVSRFQVEWTDWTGENCICVALSHVALLVHQEPSRRHLVDEKSRQPSTLFRYSGTGNTCPVSGILSHPRQNYGCSMSFEAAVTRSWSTAREEPKHEPCSSCATTKFQWAQGLRSCVCIGS</sequence>
<dbReference type="HOGENOM" id="CLU_1620105_0_0_1"/>
<gene>
    <name evidence="2" type="ORF">SEPMUDRAFT_120946</name>
</gene>
<dbReference type="Proteomes" id="UP000016931">
    <property type="component" value="Unassembled WGS sequence"/>
</dbReference>
<dbReference type="RefSeq" id="XP_016757182.1">
    <property type="nucleotide sequence ID" value="XM_016901647.1"/>
</dbReference>
<evidence type="ECO:0000313" key="3">
    <source>
        <dbReference type="Proteomes" id="UP000016931"/>
    </source>
</evidence>
<dbReference type="EMBL" id="KB456270">
    <property type="protein sequence ID" value="EMF09061.1"/>
    <property type="molecule type" value="Genomic_DNA"/>
</dbReference>
<accession>M3CZG2</accession>
<name>M3CZG2_SPHMS</name>
<evidence type="ECO:0000313" key="2">
    <source>
        <dbReference type="EMBL" id="EMF09061.1"/>
    </source>
</evidence>